<keyword evidence="3" id="KW-1185">Reference proteome</keyword>
<accession>A0ABU0WRD8</accession>
<dbReference type="Gene3D" id="3.30.420.10">
    <property type="entry name" value="Ribonuclease H-like superfamily/Ribonuclease H"/>
    <property type="match status" value="1"/>
</dbReference>
<gene>
    <name evidence="2" type="ORF">QSG27_28975</name>
</gene>
<feature type="domain" description="Tc1-like transposase DDE" evidence="1">
    <location>
        <begin position="1"/>
        <end position="147"/>
    </location>
</feature>
<dbReference type="InterPro" id="IPR038717">
    <property type="entry name" value="Tc1-like_DDE_dom"/>
</dbReference>
<dbReference type="Pfam" id="PF13358">
    <property type="entry name" value="DDE_3"/>
    <property type="match status" value="1"/>
</dbReference>
<dbReference type="InterPro" id="IPR036397">
    <property type="entry name" value="RNaseH_sf"/>
</dbReference>
<reference evidence="2 3" key="1">
    <citation type="submission" date="2023-06" db="EMBL/GenBank/DDBJ databases">
        <title>Azospirillum isscasensis sp.nov, a bacterium isolated from rhizosphere soil of rice.</title>
        <authorList>
            <person name="Wang H."/>
        </authorList>
    </citation>
    <scope>NUCLEOTIDE SEQUENCE [LARGE SCALE GENOMIC DNA]</scope>
    <source>
        <strain evidence="2 3">C340-1</strain>
    </source>
</reference>
<evidence type="ECO:0000313" key="2">
    <source>
        <dbReference type="EMBL" id="MDQ2106751.1"/>
    </source>
</evidence>
<organism evidence="2 3">
    <name type="scientific">Azospirillum isscasi</name>
    <dbReference type="NCBI Taxonomy" id="3053926"/>
    <lineage>
        <taxon>Bacteria</taxon>
        <taxon>Pseudomonadati</taxon>
        <taxon>Pseudomonadota</taxon>
        <taxon>Alphaproteobacteria</taxon>
        <taxon>Rhodospirillales</taxon>
        <taxon>Azospirillaceae</taxon>
        <taxon>Azospirillum</taxon>
    </lineage>
</organism>
<protein>
    <submittedName>
        <fullName evidence="2">Transposase</fullName>
    </submittedName>
</protein>
<sequence length="194" mass="22180">MICLDEMGPQACKSYPGQRLVAPAGPKSERARQEIDYDRRDVAGYVFGALQPVTGAAFTAPYLGRTTANWLDFLGRVEAWVNPAVERVYAVLDNLSTHTAVDVLLFNLAHPRWEFVFQPKYAAYLNLIEPWWKVLRSLALKGRRFDAWAEIEQAVEQATAYWNAHKHPFIWGRRRRHRTTKRFGVAALPNVALI</sequence>
<name>A0ABU0WRD8_9PROT</name>
<dbReference type="Proteomes" id="UP001227317">
    <property type="component" value="Unassembled WGS sequence"/>
</dbReference>
<evidence type="ECO:0000313" key="3">
    <source>
        <dbReference type="Proteomes" id="UP001227317"/>
    </source>
</evidence>
<evidence type="ECO:0000259" key="1">
    <source>
        <dbReference type="Pfam" id="PF13358"/>
    </source>
</evidence>
<dbReference type="RefSeq" id="WP_306712316.1">
    <property type="nucleotide sequence ID" value="NZ_JAUJFI010000359.1"/>
</dbReference>
<proteinExistence type="predicted"/>
<comment type="caution">
    <text evidence="2">The sequence shown here is derived from an EMBL/GenBank/DDBJ whole genome shotgun (WGS) entry which is preliminary data.</text>
</comment>
<dbReference type="EMBL" id="JAUJFI010000359">
    <property type="protein sequence ID" value="MDQ2106751.1"/>
    <property type="molecule type" value="Genomic_DNA"/>
</dbReference>